<dbReference type="EMBL" id="CAFBLP010000154">
    <property type="protein sequence ID" value="CAB4897321.1"/>
    <property type="molecule type" value="Genomic_DNA"/>
</dbReference>
<protein>
    <submittedName>
        <fullName evidence="2">Unannotated protein</fullName>
    </submittedName>
</protein>
<feature type="compositionally biased region" description="Basic and acidic residues" evidence="1">
    <location>
        <begin position="195"/>
        <end position="206"/>
    </location>
</feature>
<gene>
    <name evidence="2" type="ORF">UFOPK3376_03222</name>
</gene>
<organism evidence="2">
    <name type="scientific">freshwater metagenome</name>
    <dbReference type="NCBI Taxonomy" id="449393"/>
    <lineage>
        <taxon>unclassified sequences</taxon>
        <taxon>metagenomes</taxon>
        <taxon>ecological metagenomes</taxon>
    </lineage>
</organism>
<feature type="region of interest" description="Disordered" evidence="1">
    <location>
        <begin position="169"/>
        <end position="206"/>
    </location>
</feature>
<evidence type="ECO:0000256" key="1">
    <source>
        <dbReference type="SAM" id="MobiDB-lite"/>
    </source>
</evidence>
<dbReference type="AlphaFoldDB" id="A0A6J7FPC1"/>
<sequence length="206" mass="22473">MVLADGATPDLPATGLGQQDPHAVVGARARTHLRCAGSHHGRQPAAPDRHGRSVGDSQAIESHGVVHPPVRPGQRVGAGDGVALPERPVQQLFAVAAGRGRARRRRAANREPKRGFPRCARRRGLEPCLPVCAAGQPCRWLPRLDPRYTGTGLQAARLSQQRDRRAVWRGEEHGTAPARHLGQGGLRGRQRQPRRARDQPYRARAR</sequence>
<name>A0A6J7FPC1_9ZZZZ</name>
<evidence type="ECO:0000313" key="2">
    <source>
        <dbReference type="EMBL" id="CAB4897321.1"/>
    </source>
</evidence>
<feature type="region of interest" description="Disordered" evidence="1">
    <location>
        <begin position="1"/>
        <end position="21"/>
    </location>
</feature>
<reference evidence="2" key="1">
    <citation type="submission" date="2020-05" db="EMBL/GenBank/DDBJ databases">
        <authorList>
            <person name="Chiriac C."/>
            <person name="Salcher M."/>
            <person name="Ghai R."/>
            <person name="Kavagutti S V."/>
        </authorList>
    </citation>
    <scope>NUCLEOTIDE SEQUENCE</scope>
</reference>
<feature type="region of interest" description="Disordered" evidence="1">
    <location>
        <begin position="36"/>
        <end position="55"/>
    </location>
</feature>
<proteinExistence type="predicted"/>
<accession>A0A6J7FPC1</accession>